<evidence type="ECO:0000256" key="5">
    <source>
        <dbReference type="ARBA" id="ARBA00022833"/>
    </source>
</evidence>
<keyword evidence="7" id="KW-0238">DNA-binding</keyword>
<comment type="caution">
    <text evidence="13">The sequence shown here is derived from an EMBL/GenBank/DDBJ whole genome shotgun (WGS) entry which is preliminary data.</text>
</comment>
<proteinExistence type="predicted"/>
<dbReference type="FunFam" id="3.30.160.60:FF:000086">
    <property type="entry name" value="transcription factor E4F1 isoform X1"/>
    <property type="match status" value="1"/>
</dbReference>
<evidence type="ECO:0000256" key="4">
    <source>
        <dbReference type="ARBA" id="ARBA00022771"/>
    </source>
</evidence>
<evidence type="ECO:0000256" key="9">
    <source>
        <dbReference type="ARBA" id="ARBA00023242"/>
    </source>
</evidence>
<evidence type="ECO:0000256" key="2">
    <source>
        <dbReference type="ARBA" id="ARBA00022723"/>
    </source>
</evidence>
<dbReference type="FunFam" id="3.30.160.60:FF:000446">
    <property type="entry name" value="Zinc finger protein"/>
    <property type="match status" value="2"/>
</dbReference>
<sequence>METKQNDSPTADTLAYLEAQGVITDDDDEDDIHFCKKCKQVFNKIEAYLEHKVKHDKFKVAYNRAPGDRRMVLPTLMKKEPFEQSSAAADQEGNGAHDPELASSMKPRRKRRKKRSPAVDIQLIAERNTYICTKCDRKFSREATLKWHIEYDHKAEADSDEEMEGHEGGAEDEDGEIDDANYIVKKEGGIKRQKPDYGPRPFSCDVCGLAFKEVAVLKTHMLTHSNLRTYKCPIENCPYAFKTKGSLVRHTRRHTGERPFSCEDCGRKFAESGALTRHQRSRNPCTAKSDADLPRYGKKWNYVPNIPAVVSDEKANDSFVSMVPGEMVMVMTEGENGEQILTEAQVVSNNETVSSLGEHLMEEGEVTESEVGELVAASSMQSLTPTQCRVCKEDCLELEALRVHLRSHLADFPYHCGFCHFTTEQRDDLRSHMQSKHLSQLKGTDPNILLPPVDSDISKENSQHTARDNIDAQMAVKQLLEFPSSEAQLTEGVSPLAISRCPICNRAFRGNSYLKQHMKSHTGDRPHECHVCHKSFVTKDALNKHLIVHTDERNFKCGECGKLFKRIGHVREHLKIHNVERPFPCAACDKAFKTNNALKVHTRTHNDFFPYECRNCQRQFREKGSLQRHIRTHTGERPFRCPRCGRGFAEHGTLNRHLKAKVQCNYHLGHMPVDGEDQQETDVEEREEHDSGHDMPTVLAEFSSVVADTQQYIVADGLSDGETQTTEYVVLHTDLASEDIQNVEIVTDGNIDPDTILSHVTGGEHSYVVVSEPGNHYRIIDSSTGMTLATMPVDSDQLSTVTMMPGSDGEGEILTVETDSGPLTVKTETVESDSVKAENSSAALESIVVHTDTSGGSGTVQTETGGVIVHAETAPVSDAITVHADSSHVTDAITKHTDASHNTGAITVETAAGPVTVVGGDQVADAVKQAMMVADMVESTGGEHGVEIQVVVTKAQTTS</sequence>
<evidence type="ECO:0000256" key="11">
    <source>
        <dbReference type="SAM" id="MobiDB-lite"/>
    </source>
</evidence>
<dbReference type="PANTHER" id="PTHR24394">
    <property type="entry name" value="ZINC FINGER PROTEIN"/>
    <property type="match status" value="1"/>
</dbReference>
<reference evidence="13 14" key="1">
    <citation type="submission" date="2024-02" db="EMBL/GenBank/DDBJ databases">
        <title>Chromosome-scale genome assembly of the rough periwinkle Littorina saxatilis.</title>
        <authorList>
            <person name="De Jode A."/>
            <person name="Faria R."/>
            <person name="Formenti G."/>
            <person name="Sims Y."/>
            <person name="Smith T.P."/>
            <person name="Tracey A."/>
            <person name="Wood J.M.D."/>
            <person name="Zagrodzka Z.B."/>
            <person name="Johannesson K."/>
            <person name="Butlin R.K."/>
            <person name="Leder E.H."/>
        </authorList>
    </citation>
    <scope>NUCLEOTIDE SEQUENCE [LARGE SCALE GENOMIC DNA]</scope>
    <source>
        <strain evidence="13">Snail1</strain>
        <tissue evidence="13">Muscle</tissue>
    </source>
</reference>
<feature type="domain" description="C2H2-type" evidence="12">
    <location>
        <begin position="555"/>
        <end position="582"/>
    </location>
</feature>
<dbReference type="Proteomes" id="UP001374579">
    <property type="component" value="Unassembled WGS sequence"/>
</dbReference>
<dbReference type="FunFam" id="3.30.160.60:FF:000710">
    <property type="entry name" value="Zinc finger protein 768"/>
    <property type="match status" value="1"/>
</dbReference>
<dbReference type="GO" id="GO:0008270">
    <property type="term" value="F:zinc ion binding"/>
    <property type="evidence" value="ECO:0007669"/>
    <property type="project" value="UniProtKB-KW"/>
</dbReference>
<dbReference type="Pfam" id="PF00096">
    <property type="entry name" value="zf-C2H2"/>
    <property type="match status" value="7"/>
</dbReference>
<dbReference type="GO" id="GO:0005634">
    <property type="term" value="C:nucleus"/>
    <property type="evidence" value="ECO:0007669"/>
    <property type="project" value="UniProtKB-SubCell"/>
</dbReference>
<keyword evidence="8" id="KW-0804">Transcription</keyword>
<dbReference type="PROSITE" id="PS00028">
    <property type="entry name" value="ZINC_FINGER_C2H2_1"/>
    <property type="match status" value="10"/>
</dbReference>
<feature type="domain" description="C2H2-type" evidence="12">
    <location>
        <begin position="583"/>
        <end position="610"/>
    </location>
</feature>
<dbReference type="FunFam" id="3.30.160.60:FF:000322">
    <property type="entry name" value="GDNF-inducible zinc finger protein 1"/>
    <property type="match status" value="1"/>
</dbReference>
<keyword evidence="5" id="KW-0862">Zinc</keyword>
<dbReference type="GO" id="GO:0045944">
    <property type="term" value="P:positive regulation of transcription by RNA polymerase II"/>
    <property type="evidence" value="ECO:0007669"/>
    <property type="project" value="UniProtKB-ARBA"/>
</dbReference>
<dbReference type="FunFam" id="3.30.160.60:FF:000072">
    <property type="entry name" value="zinc finger protein 143 isoform X1"/>
    <property type="match status" value="1"/>
</dbReference>
<keyword evidence="14" id="KW-1185">Reference proteome</keyword>
<feature type="domain" description="C2H2-type" evidence="12">
    <location>
        <begin position="499"/>
        <end position="526"/>
    </location>
</feature>
<evidence type="ECO:0000256" key="6">
    <source>
        <dbReference type="ARBA" id="ARBA00023015"/>
    </source>
</evidence>
<evidence type="ECO:0000259" key="12">
    <source>
        <dbReference type="PROSITE" id="PS50157"/>
    </source>
</evidence>
<keyword evidence="6" id="KW-0805">Transcription regulation</keyword>
<evidence type="ECO:0000313" key="13">
    <source>
        <dbReference type="EMBL" id="KAK7112638.1"/>
    </source>
</evidence>
<dbReference type="GO" id="GO:0003677">
    <property type="term" value="F:DNA binding"/>
    <property type="evidence" value="ECO:0007669"/>
    <property type="project" value="UniProtKB-KW"/>
</dbReference>
<evidence type="ECO:0000256" key="10">
    <source>
        <dbReference type="PROSITE-ProRule" id="PRU00042"/>
    </source>
</evidence>
<feature type="domain" description="C2H2-type" evidence="12">
    <location>
        <begin position="527"/>
        <end position="554"/>
    </location>
</feature>
<evidence type="ECO:0000256" key="1">
    <source>
        <dbReference type="ARBA" id="ARBA00004123"/>
    </source>
</evidence>
<dbReference type="InterPro" id="IPR013087">
    <property type="entry name" value="Znf_C2H2_type"/>
</dbReference>
<feature type="domain" description="C2H2-type" evidence="12">
    <location>
        <begin position="202"/>
        <end position="229"/>
    </location>
</feature>
<feature type="domain" description="C2H2-type" evidence="12">
    <location>
        <begin position="130"/>
        <end position="158"/>
    </location>
</feature>
<dbReference type="FunFam" id="3.30.160.60:FF:001498">
    <property type="entry name" value="Zinc finger protein 404"/>
    <property type="match status" value="1"/>
</dbReference>
<keyword evidence="2" id="KW-0479">Metal-binding</keyword>
<gene>
    <name evidence="13" type="ORF">V1264_012066</name>
</gene>
<feature type="region of interest" description="Disordered" evidence="11">
    <location>
        <begin position="83"/>
        <end position="118"/>
    </location>
</feature>
<feature type="compositionally biased region" description="Acidic residues" evidence="11">
    <location>
        <begin position="158"/>
        <end position="178"/>
    </location>
</feature>
<keyword evidence="3" id="KW-0677">Repeat</keyword>
<dbReference type="PROSITE" id="PS50157">
    <property type="entry name" value="ZINC_FINGER_C2H2_2"/>
    <property type="match status" value="10"/>
</dbReference>
<dbReference type="GO" id="GO:0000981">
    <property type="term" value="F:DNA-binding transcription factor activity, RNA polymerase II-specific"/>
    <property type="evidence" value="ECO:0007669"/>
    <property type="project" value="TreeGrafter"/>
</dbReference>
<feature type="domain" description="C2H2-type" evidence="12">
    <location>
        <begin position="611"/>
        <end position="638"/>
    </location>
</feature>
<feature type="region of interest" description="Disordered" evidence="11">
    <location>
        <begin position="156"/>
        <end position="178"/>
    </location>
</feature>
<dbReference type="SUPFAM" id="SSF57667">
    <property type="entry name" value="beta-beta-alpha zinc fingers"/>
    <property type="match status" value="7"/>
</dbReference>
<comment type="subcellular location">
    <subcellularLocation>
        <location evidence="1">Nucleus</location>
    </subcellularLocation>
</comment>
<feature type="domain" description="C2H2-type" evidence="12">
    <location>
        <begin position="260"/>
        <end position="280"/>
    </location>
</feature>
<dbReference type="AlphaFoldDB" id="A0AAN9GL01"/>
<evidence type="ECO:0000313" key="14">
    <source>
        <dbReference type="Proteomes" id="UP001374579"/>
    </source>
</evidence>
<dbReference type="FunFam" id="3.30.160.60:FF:001557">
    <property type="entry name" value="Transcription factor E4F1"/>
    <property type="match status" value="1"/>
</dbReference>
<dbReference type="SMART" id="SM00355">
    <property type="entry name" value="ZnF_C2H2"/>
    <property type="match status" value="13"/>
</dbReference>
<keyword evidence="9" id="KW-0539">Nucleus</keyword>
<organism evidence="13 14">
    <name type="scientific">Littorina saxatilis</name>
    <dbReference type="NCBI Taxonomy" id="31220"/>
    <lineage>
        <taxon>Eukaryota</taxon>
        <taxon>Metazoa</taxon>
        <taxon>Spiralia</taxon>
        <taxon>Lophotrochozoa</taxon>
        <taxon>Mollusca</taxon>
        <taxon>Gastropoda</taxon>
        <taxon>Caenogastropoda</taxon>
        <taxon>Littorinimorpha</taxon>
        <taxon>Littorinoidea</taxon>
        <taxon>Littorinidae</taxon>
        <taxon>Littorina</taxon>
    </lineage>
</organism>
<evidence type="ECO:0000256" key="7">
    <source>
        <dbReference type="ARBA" id="ARBA00023125"/>
    </source>
</evidence>
<feature type="domain" description="C2H2-type" evidence="12">
    <location>
        <begin position="639"/>
        <end position="672"/>
    </location>
</feature>
<evidence type="ECO:0000256" key="8">
    <source>
        <dbReference type="ARBA" id="ARBA00023163"/>
    </source>
</evidence>
<accession>A0AAN9GL01</accession>
<keyword evidence="4 10" id="KW-0863">Zinc-finger</keyword>
<feature type="region of interest" description="Disordered" evidence="11">
    <location>
        <begin position="670"/>
        <end position="693"/>
    </location>
</feature>
<feature type="compositionally biased region" description="Acidic residues" evidence="11">
    <location>
        <begin position="674"/>
        <end position="685"/>
    </location>
</feature>
<dbReference type="Pfam" id="PF13912">
    <property type="entry name" value="zf-C2H2_6"/>
    <property type="match status" value="1"/>
</dbReference>
<dbReference type="FunFam" id="3.30.160.60:FF:000100">
    <property type="entry name" value="Zinc finger 45-like"/>
    <property type="match status" value="1"/>
</dbReference>
<dbReference type="Gene3D" id="3.30.160.60">
    <property type="entry name" value="Classic Zinc Finger"/>
    <property type="match status" value="11"/>
</dbReference>
<dbReference type="PANTHER" id="PTHR24394:SF29">
    <property type="entry name" value="MYONEURIN"/>
    <property type="match status" value="1"/>
</dbReference>
<dbReference type="InterPro" id="IPR036236">
    <property type="entry name" value="Znf_C2H2_sf"/>
</dbReference>
<feature type="domain" description="C2H2-type" evidence="12">
    <location>
        <begin position="230"/>
        <end position="259"/>
    </location>
</feature>
<feature type="compositionally biased region" description="Basic residues" evidence="11">
    <location>
        <begin position="106"/>
        <end position="116"/>
    </location>
</feature>
<protein>
    <recommendedName>
        <fullName evidence="12">C2H2-type domain-containing protein</fullName>
    </recommendedName>
</protein>
<name>A0AAN9GL01_9CAEN</name>
<evidence type="ECO:0000256" key="3">
    <source>
        <dbReference type="ARBA" id="ARBA00022737"/>
    </source>
</evidence>
<dbReference type="EMBL" id="JBAMIC010000002">
    <property type="protein sequence ID" value="KAK7112638.1"/>
    <property type="molecule type" value="Genomic_DNA"/>
</dbReference>